<proteinExistence type="predicted"/>
<dbReference type="HOGENOM" id="CLU_2400461_0_0_1"/>
<protein>
    <submittedName>
        <fullName evidence="1">Uncharacterized protein</fullName>
    </submittedName>
</protein>
<evidence type="ECO:0000313" key="2">
    <source>
        <dbReference type="Proteomes" id="UP000054166"/>
    </source>
</evidence>
<dbReference type="AlphaFoldDB" id="A0A0C3FK35"/>
<sequence>MLKSCTPIIGGRTIRHSTRASFGRNGQRVTKWTLSIHFIGICLIPIFSDAVADIRVSRGDIHADGLWRANENSVEDVRQVLRDSFRRQGMPMP</sequence>
<reference evidence="2" key="2">
    <citation type="submission" date="2015-01" db="EMBL/GenBank/DDBJ databases">
        <title>Evolutionary Origins and Diversification of the Mycorrhizal Mutualists.</title>
        <authorList>
            <consortium name="DOE Joint Genome Institute"/>
            <consortium name="Mycorrhizal Genomics Consortium"/>
            <person name="Kohler A."/>
            <person name="Kuo A."/>
            <person name="Nagy L.G."/>
            <person name="Floudas D."/>
            <person name="Copeland A."/>
            <person name="Barry K.W."/>
            <person name="Cichocki N."/>
            <person name="Veneault-Fourrey C."/>
            <person name="LaButti K."/>
            <person name="Lindquist E.A."/>
            <person name="Lipzen A."/>
            <person name="Lundell T."/>
            <person name="Morin E."/>
            <person name="Murat C."/>
            <person name="Riley R."/>
            <person name="Ohm R."/>
            <person name="Sun H."/>
            <person name="Tunlid A."/>
            <person name="Henrissat B."/>
            <person name="Grigoriev I.V."/>
            <person name="Hibbett D.S."/>
            <person name="Martin F."/>
        </authorList>
    </citation>
    <scope>NUCLEOTIDE SEQUENCE [LARGE SCALE GENOMIC DNA]</scope>
    <source>
        <strain evidence="2">F 1598</strain>
    </source>
</reference>
<dbReference type="EMBL" id="KN833005">
    <property type="protein sequence ID" value="KIM80269.1"/>
    <property type="molecule type" value="Genomic_DNA"/>
</dbReference>
<reference evidence="1 2" key="1">
    <citation type="submission" date="2014-04" db="EMBL/GenBank/DDBJ databases">
        <authorList>
            <consortium name="DOE Joint Genome Institute"/>
            <person name="Kuo A."/>
            <person name="Tarkka M."/>
            <person name="Buscot F."/>
            <person name="Kohler A."/>
            <person name="Nagy L.G."/>
            <person name="Floudas D."/>
            <person name="Copeland A."/>
            <person name="Barry K.W."/>
            <person name="Cichocki N."/>
            <person name="Veneault-Fourrey C."/>
            <person name="LaButti K."/>
            <person name="Lindquist E.A."/>
            <person name="Lipzen A."/>
            <person name="Lundell T."/>
            <person name="Morin E."/>
            <person name="Murat C."/>
            <person name="Sun H."/>
            <person name="Tunlid A."/>
            <person name="Henrissat B."/>
            <person name="Grigoriev I.V."/>
            <person name="Hibbett D.S."/>
            <person name="Martin F."/>
            <person name="Nordberg H.P."/>
            <person name="Cantor M.N."/>
            <person name="Hua S.X."/>
        </authorList>
    </citation>
    <scope>NUCLEOTIDE SEQUENCE [LARGE SCALE GENOMIC DNA]</scope>
    <source>
        <strain evidence="1 2">F 1598</strain>
    </source>
</reference>
<name>A0A0C3FK35_PILCF</name>
<accession>A0A0C3FK35</accession>
<evidence type="ECO:0000313" key="1">
    <source>
        <dbReference type="EMBL" id="KIM80269.1"/>
    </source>
</evidence>
<dbReference type="Proteomes" id="UP000054166">
    <property type="component" value="Unassembled WGS sequence"/>
</dbReference>
<dbReference type="InParanoid" id="A0A0C3FK35"/>
<keyword evidence="2" id="KW-1185">Reference proteome</keyword>
<gene>
    <name evidence="1" type="ORF">PILCRDRAFT_540034</name>
</gene>
<organism evidence="1 2">
    <name type="scientific">Piloderma croceum (strain F 1598)</name>
    <dbReference type="NCBI Taxonomy" id="765440"/>
    <lineage>
        <taxon>Eukaryota</taxon>
        <taxon>Fungi</taxon>
        <taxon>Dikarya</taxon>
        <taxon>Basidiomycota</taxon>
        <taxon>Agaricomycotina</taxon>
        <taxon>Agaricomycetes</taxon>
        <taxon>Agaricomycetidae</taxon>
        <taxon>Atheliales</taxon>
        <taxon>Atheliaceae</taxon>
        <taxon>Piloderma</taxon>
    </lineage>
</organism>